<evidence type="ECO:0000313" key="1">
    <source>
        <dbReference type="EMBL" id="DAE11838.1"/>
    </source>
</evidence>
<organism evidence="1">
    <name type="scientific">Myoviridae sp. ctXwe21</name>
    <dbReference type="NCBI Taxonomy" id="2825123"/>
    <lineage>
        <taxon>Viruses</taxon>
        <taxon>Duplodnaviria</taxon>
        <taxon>Heunggongvirae</taxon>
        <taxon>Uroviricota</taxon>
        <taxon>Caudoviricetes</taxon>
    </lineage>
</organism>
<accession>A0A8S5PXS2</accession>
<proteinExistence type="predicted"/>
<protein>
    <submittedName>
        <fullName evidence="1">Uncharacterized protein</fullName>
    </submittedName>
</protein>
<reference evidence="1" key="1">
    <citation type="journal article" date="2021" name="Proc. Natl. Acad. Sci. U.S.A.">
        <title>A Catalog of Tens of Thousands of Viruses from Human Metagenomes Reveals Hidden Associations with Chronic Diseases.</title>
        <authorList>
            <person name="Tisza M.J."/>
            <person name="Buck C.B."/>
        </authorList>
    </citation>
    <scope>NUCLEOTIDE SEQUENCE</scope>
    <source>
        <strain evidence="1">CtXwe21</strain>
    </source>
</reference>
<dbReference type="EMBL" id="BK015537">
    <property type="protein sequence ID" value="DAE11838.1"/>
    <property type="molecule type" value="Genomic_DNA"/>
</dbReference>
<sequence>MYVRRYVVVIRCRVVYQRHRYREDKGIYKRQ</sequence>
<name>A0A8S5PXS2_9CAUD</name>